<comment type="subcellular location">
    <subcellularLocation>
        <location evidence="1">Nucleus</location>
    </subcellularLocation>
</comment>
<evidence type="ECO:0000256" key="3">
    <source>
        <dbReference type="ARBA" id="ARBA00022833"/>
    </source>
</evidence>
<dbReference type="GO" id="GO:0008270">
    <property type="term" value="F:zinc ion binding"/>
    <property type="evidence" value="ECO:0007669"/>
    <property type="project" value="InterPro"/>
</dbReference>
<evidence type="ECO:0000256" key="6">
    <source>
        <dbReference type="ARBA" id="ARBA00023163"/>
    </source>
</evidence>
<dbReference type="GO" id="GO:0006351">
    <property type="term" value="P:DNA-templated transcription"/>
    <property type="evidence" value="ECO:0007669"/>
    <property type="project" value="InterPro"/>
</dbReference>
<gene>
    <name evidence="9" type="ORF">TD95_001753</name>
</gene>
<evidence type="ECO:0000256" key="4">
    <source>
        <dbReference type="ARBA" id="ARBA00023015"/>
    </source>
</evidence>
<evidence type="ECO:0000259" key="8">
    <source>
        <dbReference type="SMART" id="SM00906"/>
    </source>
</evidence>
<dbReference type="InterPro" id="IPR052202">
    <property type="entry name" value="Yeast_MetPath_Reg"/>
</dbReference>
<keyword evidence="7" id="KW-0539">Nucleus</keyword>
<keyword evidence="3" id="KW-0862">Zinc</keyword>
<evidence type="ECO:0000256" key="7">
    <source>
        <dbReference type="ARBA" id="ARBA00023242"/>
    </source>
</evidence>
<dbReference type="GO" id="GO:0000981">
    <property type="term" value="F:DNA-binding transcription factor activity, RNA polymerase II-specific"/>
    <property type="evidence" value="ECO:0007669"/>
    <property type="project" value="InterPro"/>
</dbReference>
<dbReference type="OrthoDB" id="5319458at2759"/>
<dbReference type="AlphaFoldDB" id="A0A0F4Z736"/>
<dbReference type="Pfam" id="PF04082">
    <property type="entry name" value="Fungal_trans"/>
    <property type="match status" value="1"/>
</dbReference>
<dbReference type="PANTHER" id="PTHR47782:SF2">
    <property type="entry name" value="TRANSCRIPTION FACTOR, PUTATIVE (AFU_ORTHOLOGUE AFUA_4G12570)-RELATED"/>
    <property type="match status" value="1"/>
</dbReference>
<accession>A0A0F4Z736</accession>
<protein>
    <recommendedName>
        <fullName evidence="8">Xylanolytic transcriptional activator regulatory domain-containing protein</fullName>
    </recommendedName>
</protein>
<comment type="caution">
    <text evidence="9">The sequence shown here is derived from an EMBL/GenBank/DDBJ whole genome shotgun (WGS) entry which is preliminary data.</text>
</comment>
<evidence type="ECO:0000256" key="1">
    <source>
        <dbReference type="ARBA" id="ARBA00004123"/>
    </source>
</evidence>
<keyword evidence="5" id="KW-0238">DNA-binding</keyword>
<dbReference type="InterPro" id="IPR036864">
    <property type="entry name" value="Zn2-C6_fun-type_DNA-bd_sf"/>
</dbReference>
<proteinExistence type="predicted"/>
<dbReference type="GO" id="GO:0043565">
    <property type="term" value="F:sequence-specific DNA binding"/>
    <property type="evidence" value="ECO:0007669"/>
    <property type="project" value="TreeGrafter"/>
</dbReference>
<reference evidence="9 10" key="1">
    <citation type="submission" date="2015-03" db="EMBL/GenBank/DDBJ databases">
        <authorList>
            <person name="Radwan O."/>
            <person name="Al-Naeli F.A."/>
            <person name="Rendon G.A."/>
            <person name="Fields C."/>
        </authorList>
    </citation>
    <scope>NUCLEOTIDE SEQUENCE [LARGE SCALE GENOMIC DNA]</scope>
    <source>
        <strain evidence="9">CR-DP1</strain>
    </source>
</reference>
<keyword evidence="2" id="KW-0479">Metal-binding</keyword>
<dbReference type="Gene3D" id="4.10.240.10">
    <property type="entry name" value="Zn(2)-C6 fungal-type DNA-binding domain"/>
    <property type="match status" value="1"/>
</dbReference>
<keyword evidence="6" id="KW-0804">Transcription</keyword>
<name>A0A0F4Z736_9PEZI</name>
<dbReference type="Proteomes" id="UP000033483">
    <property type="component" value="Unassembled WGS sequence"/>
</dbReference>
<feature type="domain" description="Xylanolytic transcriptional activator regulatory" evidence="8">
    <location>
        <begin position="289"/>
        <end position="363"/>
    </location>
</feature>
<evidence type="ECO:0000313" key="9">
    <source>
        <dbReference type="EMBL" id="KKA26317.1"/>
    </source>
</evidence>
<evidence type="ECO:0000313" key="10">
    <source>
        <dbReference type="Proteomes" id="UP000033483"/>
    </source>
</evidence>
<evidence type="ECO:0000256" key="5">
    <source>
        <dbReference type="ARBA" id="ARBA00023125"/>
    </source>
</evidence>
<dbReference type="EMBL" id="LAEV01002236">
    <property type="protein sequence ID" value="KKA26317.1"/>
    <property type="molecule type" value="Genomic_DNA"/>
</dbReference>
<dbReference type="SMART" id="SM00906">
    <property type="entry name" value="Fungal_trans"/>
    <property type="match status" value="1"/>
</dbReference>
<dbReference type="InterPro" id="IPR007219">
    <property type="entry name" value="XnlR_reg_dom"/>
</dbReference>
<dbReference type="InterPro" id="IPR001138">
    <property type="entry name" value="Zn2Cys6_DnaBD"/>
</dbReference>
<organism evidence="9 10">
    <name type="scientific">Thielaviopsis punctulata</name>
    <dbReference type="NCBI Taxonomy" id="72032"/>
    <lineage>
        <taxon>Eukaryota</taxon>
        <taxon>Fungi</taxon>
        <taxon>Dikarya</taxon>
        <taxon>Ascomycota</taxon>
        <taxon>Pezizomycotina</taxon>
        <taxon>Sordariomycetes</taxon>
        <taxon>Hypocreomycetidae</taxon>
        <taxon>Microascales</taxon>
        <taxon>Ceratocystidaceae</taxon>
        <taxon>Thielaviopsis</taxon>
    </lineage>
</organism>
<keyword evidence="10" id="KW-1185">Reference proteome</keyword>
<dbReference type="GO" id="GO:0045944">
    <property type="term" value="P:positive regulation of transcription by RNA polymerase II"/>
    <property type="evidence" value="ECO:0007669"/>
    <property type="project" value="TreeGrafter"/>
</dbReference>
<evidence type="ECO:0000256" key="2">
    <source>
        <dbReference type="ARBA" id="ARBA00022723"/>
    </source>
</evidence>
<dbReference type="PANTHER" id="PTHR47782">
    <property type="entry name" value="ZN(II)2CYS6 TRANSCRIPTION FACTOR (EUROFUNG)-RELATED"/>
    <property type="match status" value="1"/>
</dbReference>
<sequence>MHPVPRKPVRSSFSHNPLLRVSRPEKCDGKLPACTACEKAGREAECSSANDQFARGKERSYVAALELRIEKLERRLAFARSRKGSVNMPDISHDNDRKGSLAVIQEAMHRKAERRRENSDVNSLVSDFGYLSVNATARDFEFNATNMTFARLVLAAATNEFIHPPMDPDLPAKDTMVACLQFYLNNIFCLFPCCSEQTLWETMDDLLESESDGRIIKDSDCFLFWVCLALGATAQSRQNGDQLYNMGIDYVARALPYADRAMTPGYESQIQSLVLLTQYAMLDPAHFDAWHLIGFASRAAIDLGYHQDPAQILPGERSKLSQRRRIFYCVYSLDRAISMVHARAFSFTDDAMSVVVPKAPLLKSDQPPVANNGAPPTGPAPPALIQPAQYLFQMRRTQSLWYQTLFQSDGEDLPDPPSFIWKMCSDMKDWNSNLPSTQPNYIAKLFDLELRYSYVYCIAPSSRAPQITDYGRVLIFEHTTAYLETIHRVVNAPSNAAFYTYHDALKVYFMASQFLAVLRGAEDMLLMGAPVPVPVVNPGCPPPLPLPSRVYLRGRDEENLDRSLRVLQLVVETLELYGKRWSDALSLMQNFQMISAEVVQRLQVKQQMRDSARSREGKGQSQA</sequence>
<keyword evidence="4" id="KW-0805">Transcription regulation</keyword>
<dbReference type="CDD" id="cd12148">
    <property type="entry name" value="fungal_TF_MHR"/>
    <property type="match status" value="1"/>
</dbReference>
<dbReference type="CDD" id="cd00067">
    <property type="entry name" value="GAL4"/>
    <property type="match status" value="1"/>
</dbReference>
<dbReference type="GO" id="GO:0005634">
    <property type="term" value="C:nucleus"/>
    <property type="evidence" value="ECO:0007669"/>
    <property type="project" value="UniProtKB-SubCell"/>
</dbReference>